<evidence type="ECO:0000256" key="7">
    <source>
        <dbReference type="ARBA" id="ARBA00023136"/>
    </source>
</evidence>
<evidence type="ECO:0000313" key="10">
    <source>
        <dbReference type="EMBL" id="JAT78393.1"/>
    </source>
</evidence>
<evidence type="ECO:0000256" key="4">
    <source>
        <dbReference type="ARBA" id="ARBA00022692"/>
    </source>
</evidence>
<dbReference type="GO" id="GO:0006506">
    <property type="term" value="P:GPI anchor biosynthetic process"/>
    <property type="evidence" value="ECO:0007669"/>
    <property type="project" value="TreeGrafter"/>
</dbReference>
<feature type="transmembrane region" description="Helical" evidence="8">
    <location>
        <begin position="396"/>
        <end position="417"/>
    </location>
</feature>
<dbReference type="Pfam" id="PF03901">
    <property type="entry name" value="Glyco_transf_22"/>
    <property type="match status" value="1"/>
</dbReference>
<comment type="similarity">
    <text evidence="8">Belongs to the glycosyltransferase 22 family.</text>
</comment>
<dbReference type="AlphaFoldDB" id="A0A1D2AHG1"/>
<keyword evidence="5 8" id="KW-0256">Endoplasmic reticulum</keyword>
<evidence type="ECO:0000256" key="5">
    <source>
        <dbReference type="ARBA" id="ARBA00022824"/>
    </source>
</evidence>
<protein>
    <recommendedName>
        <fullName evidence="8">Mannosyltransferase</fullName>
        <ecNumber evidence="8">2.4.1.-</ecNumber>
    </recommendedName>
</protein>
<comment type="subcellular location">
    <subcellularLocation>
        <location evidence="1 8">Endoplasmic reticulum membrane</location>
        <topology evidence="1 8">Multi-pass membrane protein</topology>
    </subcellularLocation>
</comment>
<keyword evidence="6 8" id="KW-1133">Transmembrane helix</keyword>
<name>A0A1D2AHG1_AUXPR</name>
<feature type="transmembrane region" description="Helical" evidence="8">
    <location>
        <begin position="261"/>
        <end position="279"/>
    </location>
</feature>
<dbReference type="EMBL" id="GDKF01000229">
    <property type="protein sequence ID" value="JAT78393.1"/>
    <property type="molecule type" value="Transcribed_RNA"/>
</dbReference>
<dbReference type="EC" id="2.4.1.-" evidence="8"/>
<reference evidence="10" key="1">
    <citation type="submission" date="2015-08" db="EMBL/GenBank/DDBJ databases">
        <authorList>
            <person name="Babu N.S."/>
            <person name="Beckwith C.J."/>
            <person name="Beseler K.G."/>
            <person name="Brison A."/>
            <person name="Carone J.V."/>
            <person name="Caskin T.P."/>
            <person name="Diamond M."/>
            <person name="Durham M.E."/>
            <person name="Foxe J.M."/>
            <person name="Go M."/>
            <person name="Henderson B.A."/>
            <person name="Jones I.B."/>
            <person name="McGettigan J.A."/>
            <person name="Micheletti S.J."/>
            <person name="Nasrallah M.E."/>
            <person name="Ortiz D."/>
            <person name="Piller C.R."/>
            <person name="Privatt S.R."/>
            <person name="Schneider S.L."/>
            <person name="Sharp S."/>
            <person name="Smith T.C."/>
            <person name="Stanton J.D."/>
            <person name="Ullery H.E."/>
            <person name="Wilson R.J."/>
            <person name="Serrano M.G."/>
            <person name="Buck G."/>
            <person name="Lee V."/>
            <person name="Wang Y."/>
            <person name="Carvalho R."/>
            <person name="Voegtly L."/>
            <person name="Shi R."/>
            <person name="Duckworth R."/>
            <person name="Johnson A."/>
            <person name="Loviza R."/>
            <person name="Walstead R."/>
            <person name="Shah Z."/>
            <person name="Kiflezghi M."/>
            <person name="Wade K."/>
            <person name="Ball S.L."/>
            <person name="Bradley K.W."/>
            <person name="Asai D.J."/>
            <person name="Bowman C.A."/>
            <person name="Russell D.A."/>
            <person name="Pope W.H."/>
            <person name="Jacobs-Sera D."/>
            <person name="Hendrix R.W."/>
            <person name="Hatfull G.F."/>
        </authorList>
    </citation>
    <scope>NUCLEOTIDE SEQUENCE</scope>
</reference>
<dbReference type="PANTHER" id="PTHR22760:SF4">
    <property type="entry name" value="GPI MANNOSYLTRANSFERASE 3"/>
    <property type="match status" value="1"/>
</dbReference>
<feature type="transmembrane region" description="Helical" evidence="8">
    <location>
        <begin position="345"/>
        <end position="363"/>
    </location>
</feature>
<sequence length="576" mass="62526">MAARGGKRAGDGWRRGNLHRSHPSDIQHRGSVPAPAAFKSTEHVPSRVKGRWPPAPPWSMHLFLRCLVFRLVQALLLRTYFAPDEHWQSTEVAHHLVFGDGHLTWEWAVGLRPYLHPALFAAPYWLLAAARLDAAWAVVLSSHLVQAAIAALADVSVHALAAELAPEDASTPRWALACQLASWFNGYALVRTYSNSAEAALCVLGVLNWTKAAAVPSAAAQWRWLCAAAAAFALRPHSALFWLVPGSWRLARLPPWQRPRLAAMAAALGAATLALGMLVDRAGYGRWVCTPWSFFKFNLLEGGSAQYGSHPWSWNVTQGFPAVLASYVGLAAIALRGQLKRGGRLVPLLAFVGWSVAVQSISAHKEFRFLLPALQLSMPLVGLGAARLWGRPHVALRAALAAALLTQVLLWAFFGLVQHRAQIGVMPLLRGAALARTDPGAAPLTALFLTPCHATPYWARMHGVAARMRFLDCSPARYRGEVAALNAAAQAWLPFPDGLCLPGQSELECLHRRPVDVARGLVEAGAPSHVVLFAPLGTVVGATLAEGGYALWRSLPNCWVQVDEDYPCTLQVWART</sequence>
<accession>A0A1D2AHG1</accession>
<evidence type="ECO:0000256" key="6">
    <source>
        <dbReference type="ARBA" id="ARBA00022989"/>
    </source>
</evidence>
<feature type="region of interest" description="Disordered" evidence="9">
    <location>
        <begin position="1"/>
        <end position="32"/>
    </location>
</feature>
<comment type="caution">
    <text evidence="8">Lacks conserved residue(s) required for the propagation of feature annotation.</text>
</comment>
<keyword evidence="3" id="KW-0808">Transferase</keyword>
<keyword evidence="4 8" id="KW-0812">Transmembrane</keyword>
<evidence type="ECO:0000256" key="2">
    <source>
        <dbReference type="ARBA" id="ARBA00022676"/>
    </source>
</evidence>
<feature type="transmembrane region" description="Helical" evidence="8">
    <location>
        <begin position="312"/>
        <end position="333"/>
    </location>
</feature>
<evidence type="ECO:0000256" key="1">
    <source>
        <dbReference type="ARBA" id="ARBA00004477"/>
    </source>
</evidence>
<keyword evidence="2 8" id="KW-0328">Glycosyltransferase</keyword>
<dbReference type="GO" id="GO:0005789">
    <property type="term" value="C:endoplasmic reticulum membrane"/>
    <property type="evidence" value="ECO:0007669"/>
    <property type="project" value="UniProtKB-SubCell"/>
</dbReference>
<dbReference type="GO" id="GO:0000026">
    <property type="term" value="F:alpha-1,2-mannosyltransferase activity"/>
    <property type="evidence" value="ECO:0007669"/>
    <property type="project" value="TreeGrafter"/>
</dbReference>
<keyword evidence="7 8" id="KW-0472">Membrane</keyword>
<evidence type="ECO:0000256" key="9">
    <source>
        <dbReference type="SAM" id="MobiDB-lite"/>
    </source>
</evidence>
<gene>
    <name evidence="10" type="ORF">g.11809</name>
</gene>
<evidence type="ECO:0000256" key="3">
    <source>
        <dbReference type="ARBA" id="ARBA00022679"/>
    </source>
</evidence>
<organism evidence="10">
    <name type="scientific">Auxenochlorella protothecoides</name>
    <name type="common">Green microalga</name>
    <name type="synonym">Chlorella protothecoides</name>
    <dbReference type="NCBI Taxonomy" id="3075"/>
    <lineage>
        <taxon>Eukaryota</taxon>
        <taxon>Viridiplantae</taxon>
        <taxon>Chlorophyta</taxon>
        <taxon>core chlorophytes</taxon>
        <taxon>Trebouxiophyceae</taxon>
        <taxon>Chlorellales</taxon>
        <taxon>Chlorellaceae</taxon>
        <taxon>Auxenochlorella</taxon>
    </lineage>
</organism>
<evidence type="ECO:0000256" key="8">
    <source>
        <dbReference type="RuleBase" id="RU363075"/>
    </source>
</evidence>
<proteinExistence type="inferred from homology"/>
<dbReference type="InterPro" id="IPR005599">
    <property type="entry name" value="GPI_mannosylTrfase"/>
</dbReference>
<dbReference type="PANTHER" id="PTHR22760">
    <property type="entry name" value="GLYCOSYLTRANSFERASE"/>
    <property type="match status" value="1"/>
</dbReference>